<accession>A0ABQ7X6E4</accession>
<comment type="caution">
    <text evidence="1">The sequence shown here is derived from an EMBL/GenBank/DDBJ whole genome shotgun (WGS) entry which is preliminary data.</text>
</comment>
<feature type="non-terminal residue" evidence="1">
    <location>
        <position position="1"/>
    </location>
</feature>
<protein>
    <submittedName>
        <fullName evidence="1">Uncharacterized protein</fullName>
    </submittedName>
</protein>
<evidence type="ECO:0000313" key="2">
    <source>
        <dbReference type="Proteomes" id="UP000824890"/>
    </source>
</evidence>
<dbReference type="Proteomes" id="UP000824890">
    <property type="component" value="Unassembled WGS sequence"/>
</dbReference>
<sequence length="88" mass="9801">VKQQKMLESLCPLLQLLQMALLSRSLMKSSCQASEAGDVIAASASAPCHPFSESTQYFDWLNLEKTYRELSPAEQQYFVTASLAGHFE</sequence>
<keyword evidence="2" id="KW-1185">Reference proteome</keyword>
<dbReference type="EMBL" id="JAGKQM010001755">
    <property type="protein sequence ID" value="KAH0851403.1"/>
    <property type="molecule type" value="Genomic_DNA"/>
</dbReference>
<gene>
    <name evidence="1" type="ORF">HID58_094771</name>
</gene>
<name>A0ABQ7X6E4_BRANA</name>
<reference evidence="1 2" key="1">
    <citation type="submission" date="2021-05" db="EMBL/GenBank/DDBJ databases">
        <title>Genome Assembly of Synthetic Allotetraploid Brassica napus Reveals Homoeologous Exchanges between Subgenomes.</title>
        <authorList>
            <person name="Davis J.T."/>
        </authorList>
    </citation>
    <scope>NUCLEOTIDE SEQUENCE [LARGE SCALE GENOMIC DNA]</scope>
    <source>
        <strain evidence="2">cv. Da-Ae</strain>
        <tissue evidence="1">Seedling</tissue>
    </source>
</reference>
<organism evidence="1 2">
    <name type="scientific">Brassica napus</name>
    <name type="common">Rape</name>
    <dbReference type="NCBI Taxonomy" id="3708"/>
    <lineage>
        <taxon>Eukaryota</taxon>
        <taxon>Viridiplantae</taxon>
        <taxon>Streptophyta</taxon>
        <taxon>Embryophyta</taxon>
        <taxon>Tracheophyta</taxon>
        <taxon>Spermatophyta</taxon>
        <taxon>Magnoliopsida</taxon>
        <taxon>eudicotyledons</taxon>
        <taxon>Gunneridae</taxon>
        <taxon>Pentapetalae</taxon>
        <taxon>rosids</taxon>
        <taxon>malvids</taxon>
        <taxon>Brassicales</taxon>
        <taxon>Brassicaceae</taxon>
        <taxon>Brassiceae</taxon>
        <taxon>Brassica</taxon>
    </lineage>
</organism>
<evidence type="ECO:0000313" key="1">
    <source>
        <dbReference type="EMBL" id="KAH0851403.1"/>
    </source>
</evidence>
<proteinExistence type="predicted"/>